<evidence type="ECO:0000313" key="3">
    <source>
        <dbReference type="EMBL" id="MBU3078191.1"/>
    </source>
</evidence>
<keyword evidence="4" id="KW-1185">Reference proteome</keyword>
<keyword evidence="3" id="KW-0251">Elongation factor</keyword>
<keyword evidence="3" id="KW-0648">Protein biosynthesis</keyword>
<dbReference type="InterPro" id="IPR001437">
    <property type="entry name" value="Tscrpt_elong_fac_GreA/B_C"/>
</dbReference>
<accession>A0ABS6BK41</accession>
<comment type="caution">
    <text evidence="3">The sequence shown here is derived from an EMBL/GenBank/DDBJ whole genome shotgun (WGS) entry which is preliminary data.</text>
</comment>
<name>A0ABS6BK41_9SPHN</name>
<gene>
    <name evidence="3" type="ORF">KOF26_09960</name>
</gene>
<proteinExistence type="predicted"/>
<feature type="region of interest" description="Disordered" evidence="1">
    <location>
        <begin position="1"/>
        <end position="26"/>
    </location>
</feature>
<feature type="compositionally biased region" description="Basic and acidic residues" evidence="1">
    <location>
        <begin position="1"/>
        <end position="18"/>
    </location>
</feature>
<evidence type="ECO:0000259" key="2">
    <source>
        <dbReference type="Pfam" id="PF01272"/>
    </source>
</evidence>
<dbReference type="EMBL" id="JAHKRT010000004">
    <property type="protein sequence ID" value="MBU3078191.1"/>
    <property type="molecule type" value="Genomic_DNA"/>
</dbReference>
<dbReference type="RefSeq" id="WP_216324110.1">
    <property type="nucleotide sequence ID" value="NZ_JAHKRT010000004.1"/>
</dbReference>
<dbReference type="GO" id="GO:0003746">
    <property type="term" value="F:translation elongation factor activity"/>
    <property type="evidence" value="ECO:0007669"/>
    <property type="project" value="UniProtKB-KW"/>
</dbReference>
<feature type="domain" description="Transcription elongation factor GreA/GreB C-terminal" evidence="2">
    <location>
        <begin position="84"/>
        <end position="149"/>
    </location>
</feature>
<organism evidence="3 4">
    <name type="scientific">Sphingomonas quercus</name>
    <dbReference type="NCBI Taxonomy" id="2842451"/>
    <lineage>
        <taxon>Bacteria</taxon>
        <taxon>Pseudomonadati</taxon>
        <taxon>Pseudomonadota</taxon>
        <taxon>Alphaproteobacteria</taxon>
        <taxon>Sphingomonadales</taxon>
        <taxon>Sphingomonadaceae</taxon>
        <taxon>Sphingomonas</taxon>
    </lineage>
</organism>
<evidence type="ECO:0000256" key="1">
    <source>
        <dbReference type="SAM" id="MobiDB-lite"/>
    </source>
</evidence>
<sequence>MSVAFRRESDDEHLEPRFELPIPPGPNRVTPRGLALIEGKIAALEAAVSAGGSEEELKALRRDLRYWRTRGATAELMPPFAGEEADFGARVRYRDGRKENAVTIVGHDEAEPAAGRIAFTAPLARALTGVAEGDLVPFAGRTLEILAVERGDVE</sequence>
<dbReference type="Pfam" id="PF01272">
    <property type="entry name" value="GreA_GreB"/>
    <property type="match status" value="1"/>
</dbReference>
<dbReference type="Proteomes" id="UP000776276">
    <property type="component" value="Unassembled WGS sequence"/>
</dbReference>
<evidence type="ECO:0000313" key="4">
    <source>
        <dbReference type="Proteomes" id="UP000776276"/>
    </source>
</evidence>
<protein>
    <submittedName>
        <fullName evidence="3">GreA/GreB family elongation factor</fullName>
    </submittedName>
</protein>
<reference evidence="3 4" key="1">
    <citation type="submission" date="2021-06" db="EMBL/GenBank/DDBJ databases">
        <title>Sphingomonas sp. XMGL2, whole genome shotgun sequencing project.</title>
        <authorList>
            <person name="Zhao G."/>
            <person name="Shen L."/>
        </authorList>
    </citation>
    <scope>NUCLEOTIDE SEQUENCE [LARGE SCALE GENOMIC DNA]</scope>
    <source>
        <strain evidence="3 4">XMGL2</strain>
    </source>
</reference>